<dbReference type="NCBIfam" id="TIGR01414">
    <property type="entry name" value="autotrans_barl"/>
    <property type="match status" value="1"/>
</dbReference>
<dbReference type="PROSITE" id="PS51208">
    <property type="entry name" value="AUTOTRANSPORTER"/>
    <property type="match status" value="1"/>
</dbReference>
<dbReference type="InterPro" id="IPR012332">
    <property type="entry name" value="Autotransporter_pectin_lyase_C"/>
</dbReference>
<name>A0A1T5CTY2_9HYPH</name>
<dbReference type="Proteomes" id="UP000190130">
    <property type="component" value="Unassembled WGS sequence"/>
</dbReference>
<dbReference type="InterPro" id="IPR005546">
    <property type="entry name" value="Autotransporte_beta"/>
</dbReference>
<evidence type="ECO:0000256" key="1">
    <source>
        <dbReference type="ARBA" id="ARBA00022729"/>
    </source>
</evidence>
<dbReference type="Gene3D" id="2.160.20.20">
    <property type="match status" value="2"/>
</dbReference>
<reference evidence="4 5" key="1">
    <citation type="submission" date="2017-02" db="EMBL/GenBank/DDBJ databases">
        <authorList>
            <person name="Peterson S.W."/>
        </authorList>
    </citation>
    <scope>NUCLEOTIDE SEQUENCE [LARGE SCALE GENOMIC DNA]</scope>
    <source>
        <strain evidence="4 5">DSM 9653</strain>
    </source>
</reference>
<dbReference type="InterPro" id="IPR006315">
    <property type="entry name" value="OM_autotransptr_brl_dom"/>
</dbReference>
<feature type="chain" id="PRO_5013341224" evidence="2">
    <location>
        <begin position="40"/>
        <end position="1547"/>
    </location>
</feature>
<gene>
    <name evidence="4" type="ORF">SAMN05660750_01645</name>
</gene>
<dbReference type="InterPro" id="IPR011050">
    <property type="entry name" value="Pectin_lyase_fold/virulence"/>
</dbReference>
<dbReference type="SUPFAM" id="SSF51126">
    <property type="entry name" value="Pectin lyase-like"/>
    <property type="match status" value="4"/>
</dbReference>
<dbReference type="PANTHER" id="PTHR35037">
    <property type="entry name" value="C-TERMINAL REGION OF AIDA-LIKE PROTEIN"/>
    <property type="match status" value="1"/>
</dbReference>
<dbReference type="NCBIfam" id="TIGR02601">
    <property type="entry name" value="autotrns_rpt"/>
    <property type="match status" value="2"/>
</dbReference>
<dbReference type="Pfam" id="PF03797">
    <property type="entry name" value="Autotransporter"/>
    <property type="match status" value="1"/>
</dbReference>
<keyword evidence="1 2" id="KW-0732">Signal</keyword>
<proteinExistence type="predicted"/>
<dbReference type="InterPro" id="IPR013425">
    <property type="entry name" value="Autotrns_rpt"/>
</dbReference>
<evidence type="ECO:0000256" key="2">
    <source>
        <dbReference type="SAM" id="SignalP"/>
    </source>
</evidence>
<dbReference type="SMART" id="SM00869">
    <property type="entry name" value="Autotransporter"/>
    <property type="match status" value="1"/>
</dbReference>
<organism evidence="4 5">
    <name type="scientific">Bosea thiooxidans</name>
    <dbReference type="NCBI Taxonomy" id="53254"/>
    <lineage>
        <taxon>Bacteria</taxon>
        <taxon>Pseudomonadati</taxon>
        <taxon>Pseudomonadota</taxon>
        <taxon>Alphaproteobacteria</taxon>
        <taxon>Hyphomicrobiales</taxon>
        <taxon>Boseaceae</taxon>
        <taxon>Bosea</taxon>
    </lineage>
</organism>
<evidence type="ECO:0000259" key="3">
    <source>
        <dbReference type="PROSITE" id="PS51208"/>
    </source>
</evidence>
<dbReference type="GO" id="GO:0019867">
    <property type="term" value="C:outer membrane"/>
    <property type="evidence" value="ECO:0007669"/>
    <property type="project" value="InterPro"/>
</dbReference>
<dbReference type="EMBL" id="FUYX01000003">
    <property type="protein sequence ID" value="SKB62827.1"/>
    <property type="molecule type" value="Genomic_DNA"/>
</dbReference>
<dbReference type="InterPro" id="IPR036709">
    <property type="entry name" value="Autotransporte_beta_dom_sf"/>
</dbReference>
<evidence type="ECO:0000313" key="5">
    <source>
        <dbReference type="Proteomes" id="UP000190130"/>
    </source>
</evidence>
<dbReference type="RefSeq" id="WP_176168587.1">
    <property type="nucleotide sequence ID" value="NZ_FUYX01000003.1"/>
</dbReference>
<accession>A0A1T5CTY2</accession>
<dbReference type="InterPro" id="IPR051551">
    <property type="entry name" value="Autotransporter_adhesion"/>
</dbReference>
<dbReference type="PANTHER" id="PTHR35037:SF3">
    <property type="entry name" value="C-TERMINAL REGION OF AIDA-LIKE PROTEIN"/>
    <property type="match status" value="1"/>
</dbReference>
<evidence type="ECO:0000313" key="4">
    <source>
        <dbReference type="EMBL" id="SKB62827.1"/>
    </source>
</evidence>
<protein>
    <submittedName>
        <fullName evidence="4">Outer membrane autotransporter barrel domain-containing protein</fullName>
    </submittedName>
</protein>
<feature type="signal peptide" evidence="2">
    <location>
        <begin position="1"/>
        <end position="39"/>
    </location>
</feature>
<sequence length="1547" mass="156045">MKTSRSPRSERSSSRLKTRLLSATALAAAGGLLAQPAAAGGVYRYDASIPYSDNVVVDTVMTTIYAINGVEAAFAGTVTYQAGGSGILHIGDFPQPDGTILFAPTSIVSQIGNPVLHLNGGTLKLGNAIARNFLANTAELELTGGTLDLNGGNLSVQRLSSPHGSTRITNNAAGTNAILTIQATGSRDVSSAIVNGAGGAGGLGVHIEGSGSVRLAGDNGYTNGTRLVSSNLQLAHSNALGTGTLAIEGLGSNIVFGNGINIGNGVVLHDATVALEVAATQAASLNGPISGDGDIFKVGAGELEFRGEHTAGGRIFVNAGTLTTSPSNGEGFSDTASVIISQNATFRVMGHETIRDVAGLGTVRLEDESQLTLGGASDSTFSGLVVGEGVLRKEGEGALRLNGRNTYSGDTFLSQGALVAGVTDALGTGHIRVGNDTRLVLRDGVRLNNGIMLEGHDVNVQIGDDETGTLGGRIWERAPAAGDLGLRKLGNGTLVLTAADSAVAFANVEGGTLRIDGRLAAPVSVFADGKLTGTGTVQGDVVVQDGGMLQGRSGEKLAVTGNLTLNRSSYLDVRLGAASNSALFDIGGNLTLDGRLTIADAGGFGRGVYRLFDYGGTLTDNGLDVTGAPGGIPLDEISVQTAIARQVNIVVGAGPGPGEIPEVQFWDGAATTANGRIDGGSGTWAPASTNWTRTNGQANDSWGGRFAVFQGQSGTVTVDGGGQPVLVGGMQFASMGYRVEGGPLTLQGADGQTVIRVGNGNGASANMVATIASVLAGASRLVKSDFGTLILEGSNSYTGGTEIRSGTLQVSRDANLGAASGGLFLNGGTLATTASFDIARAVALTGTGRIAVAADTELGFSGVVAGGGDLIKAGTGTLRLGNAANGYRNTLVEAGTLIGQAGSISGTIGNAGTVVFEQNTDASFGGDIVGLGGARGTMVKRGGGELTLNGRSALDWTIEAGGLATAAERFEGNAAIAAKASLTFNQAADAAYAGVLAGQGQFRKTGSALLKLTGDSGGFAGATSVEDGTLAVDGKLGGTLDIGTAGRLQGTGALADTTVRGTIAPGNSIGTLRFDGNIVFQPGSIYEVELSATGQADKVEATGTAAVNGGSVRVLAGMGDYAPSTRYTILSAAGGRTGAFGSVTSNLAFLDPVLSYDINNVYLTMTRNSTGFATIGATRNQVATGGGVESLRYGNPVYNAVLGLSRDQARQAFDQLSGEVHVSARSALVEDSRFLRSAVNDRIRAAFGDVGAPGESVVTYEGGQPRAVSARTDRLAVWGQGFGAWGDTAGDGNAARLDRSTGGFFIGADAPVFDAWRFGAVAGYSRTSFDVKGRHSSGSSDNYHLGLYGGAKWGNLSLRTGAAYSWHDVSTSRSVTFPGFGGHMAGGYDAATAQLFGELGYGVGLGAARFEPFLNLAYVNVHSDGFTEQGGAAALHGASASTGVTFATLGLRAATTFELKGIAVAAKGMLGWRHAFAEVTPLTAMRFATGGDAFGVGGVPVARDAAVVEAGLDFALSPAATLGIIYAGQFGSGVTDQSFKANFNARF</sequence>
<feature type="domain" description="Autotransporter" evidence="3">
    <location>
        <begin position="1270"/>
        <end position="1547"/>
    </location>
</feature>
<dbReference type="SUPFAM" id="SSF103515">
    <property type="entry name" value="Autotransporter"/>
    <property type="match status" value="1"/>
</dbReference>
<dbReference type="Pfam" id="PF12951">
    <property type="entry name" value="PATR"/>
    <property type="match status" value="7"/>
</dbReference>
<dbReference type="Gene3D" id="2.40.128.130">
    <property type="entry name" value="Autotransporter beta-domain"/>
    <property type="match status" value="1"/>
</dbReference>